<dbReference type="EMBL" id="BGPR01022599">
    <property type="protein sequence ID" value="GBN89063.1"/>
    <property type="molecule type" value="Genomic_DNA"/>
</dbReference>
<organism evidence="1 2">
    <name type="scientific">Araneus ventricosus</name>
    <name type="common">Orbweaver spider</name>
    <name type="synonym">Epeira ventricosa</name>
    <dbReference type="NCBI Taxonomy" id="182803"/>
    <lineage>
        <taxon>Eukaryota</taxon>
        <taxon>Metazoa</taxon>
        <taxon>Ecdysozoa</taxon>
        <taxon>Arthropoda</taxon>
        <taxon>Chelicerata</taxon>
        <taxon>Arachnida</taxon>
        <taxon>Araneae</taxon>
        <taxon>Araneomorphae</taxon>
        <taxon>Entelegynae</taxon>
        <taxon>Araneoidea</taxon>
        <taxon>Araneidae</taxon>
        <taxon>Araneus</taxon>
    </lineage>
</organism>
<dbReference type="Proteomes" id="UP000499080">
    <property type="component" value="Unassembled WGS sequence"/>
</dbReference>
<accession>A0A4Y2SMX1</accession>
<gene>
    <name evidence="1" type="ORF">AVEN_267432_1</name>
</gene>
<keyword evidence="2" id="KW-1185">Reference proteome</keyword>
<comment type="caution">
    <text evidence="1">The sequence shown here is derived from an EMBL/GenBank/DDBJ whole genome shotgun (WGS) entry which is preliminary data.</text>
</comment>
<name>A0A4Y2SMX1_ARAVE</name>
<reference evidence="1 2" key="1">
    <citation type="journal article" date="2019" name="Sci. Rep.">
        <title>Orb-weaving spider Araneus ventricosus genome elucidates the spidroin gene catalogue.</title>
        <authorList>
            <person name="Kono N."/>
            <person name="Nakamura H."/>
            <person name="Ohtoshi R."/>
            <person name="Moran D.A.P."/>
            <person name="Shinohara A."/>
            <person name="Yoshida Y."/>
            <person name="Fujiwara M."/>
            <person name="Mori M."/>
            <person name="Tomita M."/>
            <person name="Arakawa K."/>
        </authorList>
    </citation>
    <scope>NUCLEOTIDE SEQUENCE [LARGE SCALE GENOMIC DNA]</scope>
</reference>
<dbReference type="AlphaFoldDB" id="A0A4Y2SMX1"/>
<proteinExistence type="predicted"/>
<sequence length="113" mass="12809">MTISPWGHREFTVERPRISKRVLASLVGIVMVWVELPPLRRRDVSPSGGVGEWPVMTTRAPALVPTAVVAPVIQKPWYANWHDRVNSVRANAMLLYPTLLRGDLKYGYESLPY</sequence>
<protein>
    <submittedName>
        <fullName evidence="1">Uncharacterized protein</fullName>
    </submittedName>
</protein>
<evidence type="ECO:0000313" key="1">
    <source>
        <dbReference type="EMBL" id="GBN89063.1"/>
    </source>
</evidence>
<evidence type="ECO:0000313" key="2">
    <source>
        <dbReference type="Proteomes" id="UP000499080"/>
    </source>
</evidence>